<evidence type="ECO:0000313" key="3">
    <source>
        <dbReference type="Proteomes" id="UP000186922"/>
    </source>
</evidence>
<dbReference type="AlphaFoldDB" id="A0A1D1UIB8"/>
<dbReference type="EMBL" id="BDGG01000001">
    <property type="protein sequence ID" value="GAU88250.1"/>
    <property type="molecule type" value="Genomic_DNA"/>
</dbReference>
<name>A0A1D1UIB8_RAMVA</name>
<dbReference type="InterPro" id="IPR013594">
    <property type="entry name" value="Dynein_heavy_tail"/>
</dbReference>
<dbReference type="Pfam" id="PF08385">
    <property type="entry name" value="DHC_N1"/>
    <property type="match status" value="1"/>
</dbReference>
<keyword evidence="3" id="KW-1185">Reference proteome</keyword>
<gene>
    <name evidence="2" type="primary">RvY_00989-1</name>
    <name evidence="2" type="synonym">RvY_00989.1</name>
    <name evidence="2" type="ORF">RvY_00989</name>
</gene>
<evidence type="ECO:0000313" key="2">
    <source>
        <dbReference type="EMBL" id="GAU88250.1"/>
    </source>
</evidence>
<reference evidence="2 3" key="1">
    <citation type="journal article" date="2016" name="Nat. Commun.">
        <title>Extremotolerant tardigrade genome and improved radiotolerance of human cultured cells by tardigrade-unique protein.</title>
        <authorList>
            <person name="Hashimoto T."/>
            <person name="Horikawa D.D."/>
            <person name="Saito Y."/>
            <person name="Kuwahara H."/>
            <person name="Kozuka-Hata H."/>
            <person name="Shin-I T."/>
            <person name="Minakuchi Y."/>
            <person name="Ohishi K."/>
            <person name="Motoyama A."/>
            <person name="Aizu T."/>
            <person name="Enomoto A."/>
            <person name="Kondo K."/>
            <person name="Tanaka S."/>
            <person name="Hara Y."/>
            <person name="Koshikawa S."/>
            <person name="Sagara H."/>
            <person name="Miura T."/>
            <person name="Yokobori S."/>
            <person name="Miyagawa K."/>
            <person name="Suzuki Y."/>
            <person name="Kubo T."/>
            <person name="Oyama M."/>
            <person name="Kohara Y."/>
            <person name="Fujiyama A."/>
            <person name="Arakawa K."/>
            <person name="Katayama T."/>
            <person name="Toyoda A."/>
            <person name="Kunieda T."/>
        </authorList>
    </citation>
    <scope>NUCLEOTIDE SEQUENCE [LARGE SCALE GENOMIC DNA]</scope>
    <source>
        <strain evidence="2 3">YOKOZUNA-1</strain>
    </source>
</reference>
<evidence type="ECO:0000259" key="1">
    <source>
        <dbReference type="Pfam" id="PF08385"/>
    </source>
</evidence>
<organism evidence="2 3">
    <name type="scientific">Ramazzottius varieornatus</name>
    <name type="common">Water bear</name>
    <name type="synonym">Tardigrade</name>
    <dbReference type="NCBI Taxonomy" id="947166"/>
    <lineage>
        <taxon>Eukaryota</taxon>
        <taxon>Metazoa</taxon>
        <taxon>Ecdysozoa</taxon>
        <taxon>Tardigrada</taxon>
        <taxon>Eutardigrada</taxon>
        <taxon>Parachela</taxon>
        <taxon>Hypsibioidea</taxon>
        <taxon>Ramazzottiidae</taxon>
        <taxon>Ramazzottius</taxon>
    </lineage>
</organism>
<dbReference type="OrthoDB" id="286107at2759"/>
<protein>
    <recommendedName>
        <fullName evidence="1">Dynein heavy chain tail domain-containing protein</fullName>
    </recommendedName>
</protein>
<sequence length="589" mass="67587">MESEDGQRKLSAPLYKFLCRRLSVGFGIPHETAESLLAASKEVLVAFDEFVKADGKQVLFVIFHRSDATSGTGYFTTHEMDTDAVHQDTIYLLKINKHTTLTDKNIQEETSFGVLNTSKYSGVCACLSDKLSRIKSVLAAWENSIQSDDYLLSTERSPFFLRLMDETIASFRETEQAVVESSALSLADWLPQERKHVNVEERIRVGSIGTVYNTVTHTLREIANINAQAFDNAVFLGNKPDGRGSDIMEEVFVWRSAVIKFYRILHMLRSEPFQQAMTVFIKNEDDEEKRQQTQELWSKLVTRTSDVFGDVRKIYAKLLECADKFYVLFHPNMKQVNENLPALISWICTTEFSSKNFGDRWRSSALVKLSSMLMKRIYLALTPPGQEHLFDKDYLQAVDLLRDCDGAIQTYLQHAANHGSLAYSNHNFDQLRLLGIRIKKIARIFQHFMEYFKWWNLHVFGMDQSLFHMEHAFTLFKQRLQEMFNIDSPAFENDCRDFTKFFLRCSGEAAAAYANVLKSSDSTSELLELGTKLRLLSKQQQDILRQYWDSSETVKGSQDETAALVGKPLLVLPTIFSVVLPYNRQNHFG</sequence>
<accession>A0A1D1UIB8</accession>
<feature type="domain" description="Dynein heavy chain tail" evidence="1">
    <location>
        <begin position="242"/>
        <end position="537"/>
    </location>
</feature>
<comment type="caution">
    <text evidence="2">The sequence shown here is derived from an EMBL/GenBank/DDBJ whole genome shotgun (WGS) entry which is preliminary data.</text>
</comment>
<dbReference type="Proteomes" id="UP000186922">
    <property type="component" value="Unassembled WGS sequence"/>
</dbReference>
<proteinExistence type="predicted"/>